<dbReference type="Proteomes" id="UP000572212">
    <property type="component" value="Unassembled WGS sequence"/>
</dbReference>
<proteinExistence type="predicted"/>
<feature type="domain" description="DUF7305" evidence="1">
    <location>
        <begin position="207"/>
        <end position="316"/>
    </location>
</feature>
<protein>
    <recommendedName>
        <fullName evidence="1">DUF7305 domain-containing protein</fullName>
    </recommendedName>
</protein>
<dbReference type="EMBL" id="JACHON010000001">
    <property type="protein sequence ID" value="MBB6511962.1"/>
    <property type="molecule type" value="Genomic_DNA"/>
</dbReference>
<accession>A0A841RIY6</accession>
<gene>
    <name evidence="2" type="ORF">GGQ92_000729</name>
</gene>
<sequence length="351" mass="39020">MAYTYSDVKLSKVDQKQQAAFYIAEAGANEAFYDIDSYIDDLINMRAGEKIEFEYIKFEEQFGEQPSAEVVLEKQEDQEYDYVIKSTGKIGEQERAVSKEFTIKFEEDESSTINLPEGVGGIFRDEFRKNGNSGEINGDIYVLSGVVIANPLDKAIKGTIFVPRHKVNDSQMAPLPHEYDINWYNQLSNKIEELVSSFPEEAIFYDSINETLNIDTKDKTMNIVVDDFNSNANIKVKGDGKVNLYIRKNINLNKNLNNNGDANQLTIYYAGHSEIKINGGNVLVGSIIAPNSDVTTSGNPTIKGIVIAKTLEGNGAVVNNGENIDVSNIISFPVEDNNGREIITAPTIEIK</sequence>
<dbReference type="AlphaFoldDB" id="A0A841RIY6"/>
<name>A0A841RIY6_9BACI</name>
<organism evidence="2 3">
    <name type="scientific">Gracilibacillus halotolerans</name>
    <dbReference type="NCBI Taxonomy" id="74386"/>
    <lineage>
        <taxon>Bacteria</taxon>
        <taxon>Bacillati</taxon>
        <taxon>Bacillota</taxon>
        <taxon>Bacilli</taxon>
        <taxon>Bacillales</taxon>
        <taxon>Bacillaceae</taxon>
        <taxon>Gracilibacillus</taxon>
    </lineage>
</organism>
<reference evidence="2 3" key="1">
    <citation type="submission" date="2020-08" db="EMBL/GenBank/DDBJ databases">
        <title>Genomic Encyclopedia of Type Strains, Phase IV (KMG-IV): sequencing the most valuable type-strain genomes for metagenomic binning, comparative biology and taxonomic classification.</title>
        <authorList>
            <person name="Goeker M."/>
        </authorList>
    </citation>
    <scope>NUCLEOTIDE SEQUENCE [LARGE SCALE GENOMIC DNA]</scope>
    <source>
        <strain evidence="2 3">DSM 11805</strain>
    </source>
</reference>
<evidence type="ECO:0000313" key="2">
    <source>
        <dbReference type="EMBL" id="MBB6511962.1"/>
    </source>
</evidence>
<comment type="caution">
    <text evidence="2">The sequence shown here is derived from an EMBL/GenBank/DDBJ whole genome shotgun (WGS) entry which is preliminary data.</text>
</comment>
<keyword evidence="3" id="KW-1185">Reference proteome</keyword>
<evidence type="ECO:0000259" key="1">
    <source>
        <dbReference type="Pfam" id="PF23981"/>
    </source>
</evidence>
<dbReference type="InterPro" id="IPR055729">
    <property type="entry name" value="DUF7305"/>
</dbReference>
<dbReference type="Pfam" id="PF23981">
    <property type="entry name" value="DUF7305"/>
    <property type="match status" value="1"/>
</dbReference>
<evidence type="ECO:0000313" key="3">
    <source>
        <dbReference type="Proteomes" id="UP000572212"/>
    </source>
</evidence>